<sequence>MFINYYAAPYKTSKHVHPFKNQIDFNNRRAILLEGGEDSQINLITVQGFCNVIARAVEYEGVWPIVGDIKGDELKVGQLVAIGGKVRGGPFAVVKMKAEDLKAGVVKSTWLPKVDHPAIPVQAGGFTSREFRVWRPLRYVY</sequence>
<evidence type="ECO:0000313" key="1">
    <source>
        <dbReference type="EMBL" id="KAE8386298.1"/>
    </source>
</evidence>
<name>A0A5N7BXH6_PETAA</name>
<dbReference type="EMBL" id="ML735314">
    <property type="protein sequence ID" value="KAE8386298.1"/>
    <property type="molecule type" value="Genomic_DNA"/>
</dbReference>
<organism evidence="1">
    <name type="scientific">Petromyces alliaceus</name>
    <name type="common">Aspergillus alliaceus</name>
    <dbReference type="NCBI Taxonomy" id="209559"/>
    <lineage>
        <taxon>Eukaryota</taxon>
        <taxon>Fungi</taxon>
        <taxon>Dikarya</taxon>
        <taxon>Ascomycota</taxon>
        <taxon>Pezizomycotina</taxon>
        <taxon>Eurotiomycetes</taxon>
        <taxon>Eurotiomycetidae</taxon>
        <taxon>Eurotiales</taxon>
        <taxon>Aspergillaceae</taxon>
        <taxon>Aspergillus</taxon>
        <taxon>Aspergillus subgen. Circumdati</taxon>
    </lineage>
</organism>
<reference evidence="1" key="1">
    <citation type="submission" date="2019-04" db="EMBL/GenBank/DDBJ databases">
        <title>Friends and foes A comparative genomics studyof 23 Aspergillus species from section Flavi.</title>
        <authorList>
            <consortium name="DOE Joint Genome Institute"/>
            <person name="Kjaerbolling I."/>
            <person name="Vesth T."/>
            <person name="Frisvad J.C."/>
            <person name="Nybo J.L."/>
            <person name="Theobald S."/>
            <person name="Kildgaard S."/>
            <person name="Isbrandt T."/>
            <person name="Kuo A."/>
            <person name="Sato A."/>
            <person name="Lyhne E.K."/>
            <person name="Kogle M.E."/>
            <person name="Wiebenga A."/>
            <person name="Kun R.S."/>
            <person name="Lubbers R.J."/>
            <person name="Makela M.R."/>
            <person name="Barry K."/>
            <person name="Chovatia M."/>
            <person name="Clum A."/>
            <person name="Daum C."/>
            <person name="Haridas S."/>
            <person name="He G."/>
            <person name="LaButti K."/>
            <person name="Lipzen A."/>
            <person name="Mondo S."/>
            <person name="Riley R."/>
            <person name="Salamov A."/>
            <person name="Simmons B.A."/>
            <person name="Magnuson J.K."/>
            <person name="Henrissat B."/>
            <person name="Mortensen U.H."/>
            <person name="Larsen T.O."/>
            <person name="Devries R.P."/>
            <person name="Grigoriev I.V."/>
            <person name="Machida M."/>
            <person name="Baker S.E."/>
            <person name="Andersen M.R."/>
        </authorList>
    </citation>
    <scope>NUCLEOTIDE SEQUENCE [LARGE SCALE GENOMIC DNA]</scope>
    <source>
        <strain evidence="1">IBT 14317</strain>
    </source>
</reference>
<dbReference type="AlphaFoldDB" id="A0A5N7BXH6"/>
<protein>
    <submittedName>
        <fullName evidence="1">Uncharacterized protein</fullName>
    </submittedName>
</protein>
<dbReference type="Proteomes" id="UP000326877">
    <property type="component" value="Unassembled WGS sequence"/>
</dbReference>
<dbReference type="OrthoDB" id="10000533at2759"/>
<proteinExistence type="predicted"/>
<gene>
    <name evidence="1" type="ORF">BDV23DRAFT_187408</name>
</gene>
<accession>A0A5N7BXH6</accession>